<feature type="transmembrane region" description="Helical" evidence="5">
    <location>
        <begin position="305"/>
        <end position="325"/>
    </location>
</feature>
<sequence>MALRSLAHDVITLSYSDIIFLIIKNTKLVLPGREYLSETQPTKLCSMSVSTFYLNVPAVRSHLRLAGRKLLRFYQQKCSKPYLEYGTTQKIYFHGQEHCRRYISTNVTMSSAKDSGSAGILSKQGAKELAIRLTTQEREVLILALQECQSQQTKTEYEGHLAAFRWRSKFGRPARVPSLGDVDPTGSYCAVPDDWLLRKYVETVPQPTRSDLIRVSLANAIPFVGFGFLDNSIMIIAGDQIESSLGAFITLSTMAAAAFGNTISDILGIGSAFYVEMLAQKIGFQPPKLTPIQLDLPKSRRAANLGRVLGVTLGCLLGMTPLLILHQDSKDKDKDSHDSEDKK</sequence>
<dbReference type="Pfam" id="PF10507">
    <property type="entry name" value="TMEM65"/>
    <property type="match status" value="1"/>
</dbReference>
<dbReference type="AlphaFoldDB" id="A0AAJ7FLW2"/>
<dbReference type="PANTHER" id="PTHR21706">
    <property type="entry name" value="TRANSMEMBRANE PROTEIN 65"/>
    <property type="match status" value="1"/>
</dbReference>
<comment type="subcellular location">
    <subcellularLocation>
        <location evidence="1">Membrane</location>
        <topology evidence="1">Multi-pass membrane protein</topology>
    </subcellularLocation>
</comment>
<proteinExistence type="predicted"/>
<dbReference type="GO" id="GO:0005739">
    <property type="term" value="C:mitochondrion"/>
    <property type="evidence" value="ECO:0007669"/>
    <property type="project" value="TreeGrafter"/>
</dbReference>
<dbReference type="KEGG" id="ccin:107269193"/>
<evidence type="ECO:0000256" key="2">
    <source>
        <dbReference type="ARBA" id="ARBA00022692"/>
    </source>
</evidence>
<organism evidence="6 7">
    <name type="scientific">Cephus cinctus</name>
    <name type="common">Wheat stem sawfly</name>
    <dbReference type="NCBI Taxonomy" id="211228"/>
    <lineage>
        <taxon>Eukaryota</taxon>
        <taxon>Metazoa</taxon>
        <taxon>Ecdysozoa</taxon>
        <taxon>Arthropoda</taxon>
        <taxon>Hexapoda</taxon>
        <taxon>Insecta</taxon>
        <taxon>Pterygota</taxon>
        <taxon>Neoptera</taxon>
        <taxon>Endopterygota</taxon>
        <taxon>Hymenoptera</taxon>
        <taxon>Cephoidea</taxon>
        <taxon>Cephidae</taxon>
        <taxon>Cephus</taxon>
    </lineage>
</organism>
<evidence type="ECO:0000256" key="5">
    <source>
        <dbReference type="SAM" id="Phobius"/>
    </source>
</evidence>
<evidence type="ECO:0000256" key="4">
    <source>
        <dbReference type="ARBA" id="ARBA00023136"/>
    </source>
</evidence>
<evidence type="ECO:0000256" key="3">
    <source>
        <dbReference type="ARBA" id="ARBA00022989"/>
    </source>
</evidence>
<dbReference type="Proteomes" id="UP000694920">
    <property type="component" value="Unplaced"/>
</dbReference>
<keyword evidence="3 5" id="KW-1133">Transmembrane helix</keyword>
<keyword evidence="6" id="KW-1185">Reference proteome</keyword>
<reference evidence="7" key="1">
    <citation type="submission" date="2025-08" db="UniProtKB">
        <authorList>
            <consortium name="RefSeq"/>
        </authorList>
    </citation>
    <scope>IDENTIFICATION</scope>
</reference>
<name>A0AAJ7FLW2_CEPCN</name>
<evidence type="ECO:0000313" key="7">
    <source>
        <dbReference type="RefSeq" id="XP_015598265.1"/>
    </source>
</evidence>
<dbReference type="InterPro" id="IPR019537">
    <property type="entry name" value="TMEM65"/>
</dbReference>
<evidence type="ECO:0000256" key="1">
    <source>
        <dbReference type="ARBA" id="ARBA00004141"/>
    </source>
</evidence>
<dbReference type="PANTHER" id="PTHR21706:SF15">
    <property type="entry name" value="TRANSMEMBRANE PROTEIN 65"/>
    <property type="match status" value="1"/>
</dbReference>
<dbReference type="RefSeq" id="XP_015598265.1">
    <property type="nucleotide sequence ID" value="XM_015742779.2"/>
</dbReference>
<gene>
    <name evidence="7" type="primary">LOC107269193</name>
</gene>
<protein>
    <submittedName>
        <fullName evidence="7">Uncharacterized protein LOC107269193 isoform X1</fullName>
    </submittedName>
</protein>
<dbReference type="GeneID" id="107269193"/>
<accession>A0AAJ7FLW2</accession>
<keyword evidence="4 5" id="KW-0472">Membrane</keyword>
<keyword evidence="2 5" id="KW-0812">Transmembrane</keyword>
<dbReference type="GO" id="GO:0016020">
    <property type="term" value="C:membrane"/>
    <property type="evidence" value="ECO:0007669"/>
    <property type="project" value="UniProtKB-SubCell"/>
</dbReference>
<evidence type="ECO:0000313" key="6">
    <source>
        <dbReference type="Proteomes" id="UP000694920"/>
    </source>
</evidence>